<feature type="region of interest" description="Disordered" evidence="1">
    <location>
        <begin position="46"/>
        <end position="67"/>
    </location>
</feature>
<dbReference type="Proteomes" id="UP000707071">
    <property type="component" value="Unassembled WGS sequence"/>
</dbReference>
<protein>
    <submittedName>
        <fullName evidence="2">Uncharacterized protein</fullName>
    </submittedName>
</protein>
<reference evidence="2 3" key="1">
    <citation type="journal article" date="2020" name="bioRxiv">
        <title>Whole genome comparisons of ergot fungi reveals the divergence and evolution of species within the genus Claviceps are the result of varying mechanisms driving genome evolution and host range expansion.</title>
        <authorList>
            <person name="Wyka S.A."/>
            <person name="Mondo S.J."/>
            <person name="Liu M."/>
            <person name="Dettman J."/>
            <person name="Nalam V."/>
            <person name="Broders K.D."/>
        </authorList>
    </citation>
    <scope>NUCLEOTIDE SEQUENCE [LARGE SCALE GENOMIC DNA]</scope>
    <source>
        <strain evidence="2 3">Clav52</strain>
    </source>
</reference>
<comment type="caution">
    <text evidence="2">The sequence shown here is derived from an EMBL/GenBank/DDBJ whole genome shotgun (WGS) entry which is preliminary data.</text>
</comment>
<accession>A0A9P7Q973</accession>
<evidence type="ECO:0000313" key="2">
    <source>
        <dbReference type="EMBL" id="KAG6284491.1"/>
    </source>
</evidence>
<name>A0A9P7Q973_9HYPO</name>
<dbReference type="EMBL" id="SRRH01000859">
    <property type="protein sequence ID" value="KAG6284491.1"/>
    <property type="molecule type" value="Genomic_DNA"/>
</dbReference>
<organism evidence="2 3">
    <name type="scientific">Claviceps aff. purpurea</name>
    <dbReference type="NCBI Taxonomy" id="1967640"/>
    <lineage>
        <taxon>Eukaryota</taxon>
        <taxon>Fungi</taxon>
        <taxon>Dikarya</taxon>
        <taxon>Ascomycota</taxon>
        <taxon>Pezizomycotina</taxon>
        <taxon>Sordariomycetes</taxon>
        <taxon>Hypocreomycetidae</taxon>
        <taxon>Hypocreales</taxon>
        <taxon>Clavicipitaceae</taxon>
        <taxon>Claviceps</taxon>
    </lineage>
</organism>
<proteinExistence type="predicted"/>
<evidence type="ECO:0000256" key="1">
    <source>
        <dbReference type="SAM" id="MobiDB-lite"/>
    </source>
</evidence>
<sequence length="67" mass="7212">MSVHGSTLMPSPVGALSEFETISWKKTPQTLLMAANVFAESSSDLIDSSTNLDTEGPTDLFSIESYK</sequence>
<dbReference type="AlphaFoldDB" id="A0A9P7Q973"/>
<evidence type="ECO:0000313" key="3">
    <source>
        <dbReference type="Proteomes" id="UP000707071"/>
    </source>
</evidence>
<gene>
    <name evidence="2" type="ORF">E4U09_007854</name>
</gene>
<keyword evidence="3" id="KW-1185">Reference proteome</keyword>